<feature type="binding site" evidence="8">
    <location>
        <begin position="9"/>
        <end position="14"/>
    </location>
    <ligand>
        <name>ATP</name>
        <dbReference type="ChEBI" id="CHEBI:30616"/>
    </ligand>
</feature>
<dbReference type="NCBIfam" id="TIGR02433">
    <property type="entry name" value="lysidine_TilS_C"/>
    <property type="match status" value="1"/>
</dbReference>
<dbReference type="CDD" id="cd01992">
    <property type="entry name" value="TilS_N"/>
    <property type="match status" value="1"/>
</dbReference>
<evidence type="ECO:0000256" key="4">
    <source>
        <dbReference type="ARBA" id="ARBA00022694"/>
    </source>
</evidence>
<organism evidence="10 11">
    <name type="scientific">Aquabacterium commune</name>
    <dbReference type="NCBI Taxonomy" id="70586"/>
    <lineage>
        <taxon>Bacteria</taxon>
        <taxon>Pseudomonadati</taxon>
        <taxon>Pseudomonadota</taxon>
        <taxon>Betaproteobacteria</taxon>
        <taxon>Burkholderiales</taxon>
        <taxon>Aquabacterium</taxon>
    </lineage>
</organism>
<evidence type="ECO:0000256" key="2">
    <source>
        <dbReference type="ARBA" id="ARBA00022490"/>
    </source>
</evidence>
<protein>
    <recommendedName>
        <fullName evidence="8">tRNA(Ile)-lysidine synthase</fullName>
        <ecNumber evidence="8">6.3.4.19</ecNumber>
    </recommendedName>
    <alternativeName>
        <fullName evidence="8">tRNA(Ile)-2-lysyl-cytidine synthase</fullName>
    </alternativeName>
    <alternativeName>
        <fullName evidence="8">tRNA(Ile)-lysidine synthetase</fullName>
    </alternativeName>
</protein>
<dbReference type="Pfam" id="PF11734">
    <property type="entry name" value="TilS_C"/>
    <property type="match status" value="1"/>
</dbReference>
<dbReference type="AlphaFoldDB" id="A0A4R6REN8"/>
<evidence type="ECO:0000256" key="7">
    <source>
        <dbReference type="ARBA" id="ARBA00048539"/>
    </source>
</evidence>
<keyword evidence="11" id="KW-1185">Reference proteome</keyword>
<dbReference type="GO" id="GO:0006400">
    <property type="term" value="P:tRNA modification"/>
    <property type="evidence" value="ECO:0007669"/>
    <property type="project" value="UniProtKB-UniRule"/>
</dbReference>
<evidence type="ECO:0000256" key="1">
    <source>
        <dbReference type="ARBA" id="ARBA00004496"/>
    </source>
</evidence>
<keyword evidence="2 8" id="KW-0963">Cytoplasm</keyword>
<keyword evidence="3 8" id="KW-0436">Ligase</keyword>
<comment type="domain">
    <text evidence="8">The N-terminal region contains the highly conserved SGGXDS motif, predicted to be a P-loop motif involved in ATP binding.</text>
</comment>
<dbReference type="InterPro" id="IPR011063">
    <property type="entry name" value="TilS/TtcA_N"/>
</dbReference>
<accession>A0A4R6REN8</accession>
<dbReference type="NCBIfam" id="TIGR02432">
    <property type="entry name" value="lysidine_TilS_N"/>
    <property type="match status" value="1"/>
</dbReference>
<comment type="similarity">
    <text evidence="8">Belongs to the tRNA(Ile)-lysidine synthase family.</text>
</comment>
<dbReference type="Pfam" id="PF01171">
    <property type="entry name" value="ATP_bind_3"/>
    <property type="match status" value="1"/>
</dbReference>
<dbReference type="EC" id="6.3.4.19" evidence="8"/>
<dbReference type="Gene3D" id="3.40.50.620">
    <property type="entry name" value="HUPs"/>
    <property type="match status" value="1"/>
</dbReference>
<dbReference type="PANTHER" id="PTHR43033">
    <property type="entry name" value="TRNA(ILE)-LYSIDINE SYNTHASE-RELATED"/>
    <property type="match status" value="1"/>
</dbReference>
<feature type="domain" description="Lysidine-tRNA(Ile) synthetase C-terminal" evidence="9">
    <location>
        <begin position="391"/>
        <end position="463"/>
    </location>
</feature>
<dbReference type="SUPFAM" id="SSF56037">
    <property type="entry name" value="PheT/TilS domain"/>
    <property type="match status" value="1"/>
</dbReference>
<dbReference type="GO" id="GO:0005737">
    <property type="term" value="C:cytoplasm"/>
    <property type="evidence" value="ECO:0007669"/>
    <property type="project" value="UniProtKB-SubCell"/>
</dbReference>
<comment type="subcellular location">
    <subcellularLocation>
        <location evidence="1 8">Cytoplasm</location>
    </subcellularLocation>
</comment>
<dbReference type="SUPFAM" id="SSF52402">
    <property type="entry name" value="Adenine nucleotide alpha hydrolases-like"/>
    <property type="match status" value="1"/>
</dbReference>
<reference evidence="10 11" key="1">
    <citation type="submission" date="2019-03" db="EMBL/GenBank/DDBJ databases">
        <title>Genomic Encyclopedia of Type Strains, Phase IV (KMG-IV): sequencing the most valuable type-strain genomes for metagenomic binning, comparative biology and taxonomic classification.</title>
        <authorList>
            <person name="Goeker M."/>
        </authorList>
    </citation>
    <scope>NUCLEOTIDE SEQUENCE [LARGE SCALE GENOMIC DNA]</scope>
    <source>
        <strain evidence="10 11">DSM 11901</strain>
    </source>
</reference>
<dbReference type="InterPro" id="IPR014729">
    <property type="entry name" value="Rossmann-like_a/b/a_fold"/>
</dbReference>
<comment type="function">
    <text evidence="8">Ligates lysine onto the cytidine present at position 34 of the AUA codon-specific tRNA(Ile) that contains the anticodon CAU, in an ATP-dependent manner. Cytidine is converted to lysidine, thus changing the amino acid specificity of the tRNA from methionine to isoleucine.</text>
</comment>
<dbReference type="InterPro" id="IPR012795">
    <property type="entry name" value="tRNA_Ile_lys_synt_N"/>
</dbReference>
<dbReference type="GO" id="GO:0032267">
    <property type="term" value="F:tRNA(Ile)-lysidine synthase activity"/>
    <property type="evidence" value="ECO:0007669"/>
    <property type="project" value="UniProtKB-EC"/>
</dbReference>
<dbReference type="GO" id="GO:0005524">
    <property type="term" value="F:ATP binding"/>
    <property type="evidence" value="ECO:0007669"/>
    <property type="project" value="UniProtKB-UniRule"/>
</dbReference>
<gene>
    <name evidence="8" type="primary">tilS</name>
    <name evidence="10" type="ORF">EV672_103305</name>
</gene>
<dbReference type="SMART" id="SM00977">
    <property type="entry name" value="TilS_C"/>
    <property type="match status" value="1"/>
</dbReference>
<dbReference type="Proteomes" id="UP000294593">
    <property type="component" value="Unassembled WGS sequence"/>
</dbReference>
<dbReference type="HAMAP" id="MF_01161">
    <property type="entry name" value="tRNA_Ile_lys_synt"/>
    <property type="match status" value="1"/>
</dbReference>
<dbReference type="InterPro" id="IPR012796">
    <property type="entry name" value="Lysidine-tRNA-synth_C"/>
</dbReference>
<evidence type="ECO:0000256" key="5">
    <source>
        <dbReference type="ARBA" id="ARBA00022741"/>
    </source>
</evidence>
<evidence type="ECO:0000256" key="8">
    <source>
        <dbReference type="HAMAP-Rule" id="MF_01161"/>
    </source>
</evidence>
<dbReference type="PANTHER" id="PTHR43033:SF1">
    <property type="entry name" value="TRNA(ILE)-LYSIDINE SYNTHASE-RELATED"/>
    <property type="match status" value="1"/>
</dbReference>
<keyword evidence="6 8" id="KW-0067">ATP-binding</keyword>
<evidence type="ECO:0000313" key="10">
    <source>
        <dbReference type="EMBL" id="TDP84733.1"/>
    </source>
</evidence>
<evidence type="ECO:0000256" key="3">
    <source>
        <dbReference type="ARBA" id="ARBA00022598"/>
    </source>
</evidence>
<dbReference type="RefSeq" id="WP_133607948.1">
    <property type="nucleotide sequence ID" value="NZ_SNXW01000003.1"/>
</dbReference>
<keyword evidence="5 8" id="KW-0547">Nucleotide-binding</keyword>
<comment type="caution">
    <text evidence="10">The sequence shown here is derived from an EMBL/GenBank/DDBJ whole genome shotgun (WGS) entry which is preliminary data.</text>
</comment>
<keyword evidence="4 8" id="KW-0819">tRNA processing</keyword>
<evidence type="ECO:0000259" key="9">
    <source>
        <dbReference type="SMART" id="SM00977"/>
    </source>
</evidence>
<dbReference type="InterPro" id="IPR012094">
    <property type="entry name" value="tRNA_Ile_lys_synt"/>
</dbReference>
<evidence type="ECO:0000256" key="6">
    <source>
        <dbReference type="ARBA" id="ARBA00022840"/>
    </source>
</evidence>
<name>A0A4R6REN8_9BURK</name>
<dbReference type="OrthoDB" id="9807403at2"/>
<comment type="catalytic activity">
    <reaction evidence="7 8">
        <text>cytidine(34) in tRNA(Ile2) + L-lysine + ATP = lysidine(34) in tRNA(Ile2) + AMP + diphosphate + H(+)</text>
        <dbReference type="Rhea" id="RHEA:43744"/>
        <dbReference type="Rhea" id="RHEA-COMP:10625"/>
        <dbReference type="Rhea" id="RHEA-COMP:10670"/>
        <dbReference type="ChEBI" id="CHEBI:15378"/>
        <dbReference type="ChEBI" id="CHEBI:30616"/>
        <dbReference type="ChEBI" id="CHEBI:32551"/>
        <dbReference type="ChEBI" id="CHEBI:33019"/>
        <dbReference type="ChEBI" id="CHEBI:82748"/>
        <dbReference type="ChEBI" id="CHEBI:83665"/>
        <dbReference type="ChEBI" id="CHEBI:456215"/>
        <dbReference type="EC" id="6.3.4.19"/>
    </reaction>
</comment>
<proteinExistence type="inferred from homology"/>
<evidence type="ECO:0000313" key="11">
    <source>
        <dbReference type="Proteomes" id="UP000294593"/>
    </source>
</evidence>
<dbReference type="EMBL" id="SNXW01000003">
    <property type="protein sequence ID" value="TDP84733.1"/>
    <property type="molecule type" value="Genomic_DNA"/>
</dbReference>
<sequence>MPCVAVAYSGGRDSTALLHAAACAAREANREMLANPPGHAGVAPLGGGALCVVALHVHHGLSPHADAWLAHAQAACDAWAADGLPVRLVARHVRLAADAGQGVEAEARALRHQALHEMAVEAGADMLLLAHHRRDQAETLLLQALRGGGLAGLAAMPQDDWRNGVRWVRPWLDHPREAIEAYVAAHGLSHIDDESNSDLRFARNRLRLAVWPALQAAFPQAEVALAASAARLADALVPLRSWQSQALAVLQAPDDVAAMNVGLWARWTPAERRESLRHWFASVSGQALSAQWTLRLADELPRMLAHAPKLEDACGVWPALGLGLYRGRLRWAPAAQPARREGEGEGEGVAAAAQPVCIDAPGDWPLPAWGGMLRVLPCTQGGVAPEHLLDMTVASRTGGERFQAGPGRPPRALKKQFQMLGVPAWERGAPLFWAGDRLLFVPGLGLDARCWAPPGMPQWAMSWHRLDAEPAAALKCEV</sequence>